<dbReference type="RefSeq" id="WP_135445533.1">
    <property type="nucleotide sequence ID" value="NZ_SRLE01000011.1"/>
</dbReference>
<feature type="signal peptide" evidence="3">
    <location>
        <begin position="1"/>
        <end position="22"/>
    </location>
</feature>
<evidence type="ECO:0000256" key="2">
    <source>
        <dbReference type="ARBA" id="ARBA00022737"/>
    </source>
</evidence>
<name>A0A4Z0LXS3_9GAMM</name>
<dbReference type="PROSITE" id="PS51450">
    <property type="entry name" value="LRR"/>
    <property type="match status" value="1"/>
</dbReference>
<dbReference type="OrthoDB" id="6388152at2"/>
<dbReference type="PANTHER" id="PTHR46652">
    <property type="entry name" value="LEUCINE-RICH REPEAT AND IQ DOMAIN-CONTAINING PROTEIN 1-RELATED"/>
    <property type="match status" value="1"/>
</dbReference>
<dbReference type="InterPro" id="IPR032675">
    <property type="entry name" value="LRR_dom_sf"/>
</dbReference>
<dbReference type="PROSITE" id="PS51257">
    <property type="entry name" value="PROKAR_LIPOPROTEIN"/>
    <property type="match status" value="1"/>
</dbReference>
<keyword evidence="2" id="KW-0677">Repeat</keyword>
<protein>
    <recommendedName>
        <fullName evidence="6">Leucine-rich repeat domain-containing protein</fullName>
    </recommendedName>
</protein>
<keyword evidence="3" id="KW-0732">Signal</keyword>
<dbReference type="SUPFAM" id="SSF52058">
    <property type="entry name" value="L domain-like"/>
    <property type="match status" value="1"/>
</dbReference>
<dbReference type="InterPro" id="IPR050836">
    <property type="entry name" value="SDS22/Internalin_LRR"/>
</dbReference>
<evidence type="ECO:0000256" key="3">
    <source>
        <dbReference type="SAM" id="SignalP"/>
    </source>
</evidence>
<keyword evidence="1" id="KW-0433">Leucine-rich repeat</keyword>
<dbReference type="AlphaFoldDB" id="A0A4Z0LXS3"/>
<gene>
    <name evidence="4" type="ORF">E4634_15505</name>
</gene>
<feature type="chain" id="PRO_5021301267" description="Leucine-rich repeat domain-containing protein" evidence="3">
    <location>
        <begin position="23"/>
        <end position="171"/>
    </location>
</feature>
<dbReference type="EMBL" id="SRLE01000011">
    <property type="protein sequence ID" value="TGD72079.1"/>
    <property type="molecule type" value="Genomic_DNA"/>
</dbReference>
<reference evidence="4 5" key="1">
    <citation type="submission" date="2019-04" db="EMBL/GenBank/DDBJ databases">
        <title>Taxonomy of novel Haliea sp. from mangrove soil of West Coast of India.</title>
        <authorList>
            <person name="Verma A."/>
            <person name="Kumar P."/>
            <person name="Krishnamurthi S."/>
        </authorList>
    </citation>
    <scope>NUCLEOTIDE SEQUENCE [LARGE SCALE GENOMIC DNA]</scope>
    <source>
        <strain evidence="4 5">SAOS-164</strain>
    </source>
</reference>
<comment type="caution">
    <text evidence="4">The sequence shown here is derived from an EMBL/GenBank/DDBJ whole genome shotgun (WGS) entry which is preliminary data.</text>
</comment>
<dbReference type="Proteomes" id="UP000298050">
    <property type="component" value="Unassembled WGS sequence"/>
</dbReference>
<evidence type="ECO:0000256" key="1">
    <source>
        <dbReference type="ARBA" id="ARBA00022614"/>
    </source>
</evidence>
<organism evidence="4 5">
    <name type="scientific">Mangrovimicrobium sediminis</name>
    <dbReference type="NCBI Taxonomy" id="2562682"/>
    <lineage>
        <taxon>Bacteria</taxon>
        <taxon>Pseudomonadati</taxon>
        <taxon>Pseudomonadota</taxon>
        <taxon>Gammaproteobacteria</taxon>
        <taxon>Cellvibrionales</taxon>
        <taxon>Halieaceae</taxon>
        <taxon>Mangrovimicrobium</taxon>
    </lineage>
</organism>
<evidence type="ECO:0008006" key="6">
    <source>
        <dbReference type="Google" id="ProtNLM"/>
    </source>
</evidence>
<dbReference type="Gene3D" id="3.80.10.10">
    <property type="entry name" value="Ribonuclease Inhibitor"/>
    <property type="match status" value="1"/>
</dbReference>
<accession>A0A4Z0LXS3</accession>
<sequence>MKLQVKALCRLSALLVALSALAACNQYDVRVNDRVVYTPDPLFSDYAASDPALQRCLDKAISREKITSAAQLRALDCRGAGITELTGLQVFTGLRELLLADNAVSDLSPLLPLSSLEILSLADNAVSDPRPLYELLSLRSLDLSGNTGLSCPPRQDLLRVVELTLPTHCAR</sequence>
<dbReference type="InterPro" id="IPR001611">
    <property type="entry name" value="Leu-rich_rpt"/>
</dbReference>
<evidence type="ECO:0000313" key="5">
    <source>
        <dbReference type="Proteomes" id="UP000298050"/>
    </source>
</evidence>
<evidence type="ECO:0000313" key="4">
    <source>
        <dbReference type="EMBL" id="TGD72079.1"/>
    </source>
</evidence>
<dbReference type="PANTHER" id="PTHR46652:SF3">
    <property type="entry name" value="LEUCINE-RICH REPEAT-CONTAINING PROTEIN 9"/>
    <property type="match status" value="1"/>
</dbReference>
<proteinExistence type="predicted"/>
<keyword evidence="5" id="KW-1185">Reference proteome</keyword>